<gene>
    <name evidence="1" type="ORF">OMM_04732</name>
</gene>
<dbReference type="AlphaFoldDB" id="A0A1V1P077"/>
<protein>
    <submittedName>
        <fullName evidence="1">Uncharacterized protein</fullName>
    </submittedName>
</protein>
<dbReference type="EMBL" id="ATBP01001054">
    <property type="protein sequence ID" value="ETR68155.1"/>
    <property type="molecule type" value="Genomic_DNA"/>
</dbReference>
<reference evidence="2" key="1">
    <citation type="submission" date="2012-11" db="EMBL/GenBank/DDBJ databases">
        <authorList>
            <person name="Lucero-Rivera Y.E."/>
            <person name="Tovar-Ramirez D."/>
        </authorList>
    </citation>
    <scope>NUCLEOTIDE SEQUENCE [LARGE SCALE GENOMIC DNA]</scope>
    <source>
        <strain evidence="2">Araruama</strain>
    </source>
</reference>
<proteinExistence type="predicted"/>
<comment type="caution">
    <text evidence="1">The sequence shown here is derived from an EMBL/GenBank/DDBJ whole genome shotgun (WGS) entry which is preliminary data.</text>
</comment>
<evidence type="ECO:0000313" key="1">
    <source>
        <dbReference type="EMBL" id="ETR68155.1"/>
    </source>
</evidence>
<organism evidence="1 2">
    <name type="scientific">Candidatus Magnetoglobus multicellularis str. Araruama</name>
    <dbReference type="NCBI Taxonomy" id="890399"/>
    <lineage>
        <taxon>Bacteria</taxon>
        <taxon>Pseudomonadati</taxon>
        <taxon>Thermodesulfobacteriota</taxon>
        <taxon>Desulfobacteria</taxon>
        <taxon>Desulfobacterales</taxon>
        <taxon>Desulfobacteraceae</taxon>
        <taxon>Candidatus Magnetoglobus</taxon>
    </lineage>
</organism>
<sequence length="770" mass="82886">MTFNLFDFVVLEGNIAISTANESISVESIDGEGITEDMDLIKIGASDVSFFAGVGAGTERPMGLNLEDGNLGLLLMRSPTTNAQFTSLIASAGSAGFVGLPGMTVAGENIIVEINESTVDDAVANFSENPYTIETGNGNEIDLTFDAAHGKVLRTSGFFDFNMFDFFKVSGDLAFEKDVREIDAMSLDYAEDEEPYVELMDVMTIGASGLNAFVGVGNNDGSGTGFALENVSFGLALMASIDYDWRYLSVKALAERAGFVGLDNIDVSVSDLSVSINRGLDDDYCAHFVNKPLDINIGGGNVMTLDFDARQGFITQAQGHMDLDVGGFFSVSGNLSVESFVDYINISDGGEDIQSNILTIGASDIHAFVGTSDKQTGFELENLDFALAIMNPTEEDDSRTFTSLVAQARSVGFVGMDNLHMTGSDILVEMNLSTDETAFADFSTKPLDVNIGGDSALTFDFDGSLGQFMRLEGGMSFNLFDFFSATGTVAFEKSIQNITVKNPDGGDPYSDDMEVMTLGIGDLNAFLGVPSETNRIGFELEQVSLGLALMRSISWGDNYVAMKATAKRAGFVGADLLDLSLNDITVMMSTSDTDIDYAHFADEPYVINTGVGNTMSLDFDGSKGEMFAAMGSFDLNMFNFFHAKGNLSYEQYSDVIDLADESSIDATIMKIAASDVSAFAGINGPNDSPTAIGFGFENMGFGLTIANSAIEDDDLIIWFCSGSSQQYHIQYSFLVEESFHNLPLVLLINFYDLKVTTNHESYGFYILNLK</sequence>
<name>A0A1V1P077_9BACT</name>
<dbReference type="Proteomes" id="UP000189670">
    <property type="component" value="Unassembled WGS sequence"/>
</dbReference>
<accession>A0A1V1P077</accession>
<evidence type="ECO:0000313" key="2">
    <source>
        <dbReference type="Proteomes" id="UP000189670"/>
    </source>
</evidence>